<feature type="transmembrane region" description="Helical" evidence="7">
    <location>
        <begin position="280"/>
        <end position="299"/>
    </location>
</feature>
<sequence length="431" mass="46601">MIETTLLFGGLLLGTFIIGVPVGYGIIFTATLLYYLYSSGGGDSAILLQRMFDGLNSFPLLAIPLFMLTGNLMNTGGITERIFRLASALVGHFRLGLAHVNVVTSMLFAGMSGSATVDAAAIGQVEMKAMLDEGYDRDYSAAVTAASSTIGPIIPPSVPLVIYGVVAEVSIGRLLFAGLVPGVIVGLTLMTLIAIQGRKWQYPRQKFKGMSNLWDAFKRGFFPALTPFILLGGILSGIFTPTEAAVIALLYAMILGMLVYREVTVLQFWDLVKKTFRPTVEIMIIIAGATAFAYMIVSVKIPQELAGFVTSLSLNKWIILVMINIALLIVGCFMETVAAITIAVPVLMPLVLQYGINPIHFGLIVVFNLVFGLLTPPVGLVLFVTSRIAEISVARLFRALLVFYIPLFICLLAVTYIEPISVWLPTILMGK</sequence>
<evidence type="ECO:0000313" key="9">
    <source>
        <dbReference type="EMBL" id="ORC37017.1"/>
    </source>
</evidence>
<comment type="subcellular location">
    <subcellularLocation>
        <location evidence="1">Cell inner membrane</location>
        <topology evidence="1">Multi-pass membrane protein</topology>
    </subcellularLocation>
</comment>
<keyword evidence="10" id="KW-1185">Reference proteome</keyword>
<reference evidence="9 10" key="1">
    <citation type="submission" date="2017-03" db="EMBL/GenBank/DDBJ databases">
        <title>Draft Genome sequence of Marispirochaeta sp. strain JC444.</title>
        <authorList>
            <person name="Shivani Y."/>
            <person name="Subhash Y."/>
            <person name="Sasikala C."/>
            <person name="Ramana C."/>
        </authorList>
    </citation>
    <scope>NUCLEOTIDE SEQUENCE [LARGE SCALE GENOMIC DNA]</scope>
    <source>
        <strain evidence="9 10">JC444</strain>
    </source>
</reference>
<keyword evidence="2" id="KW-1003">Cell membrane</keyword>
<evidence type="ECO:0000256" key="3">
    <source>
        <dbReference type="ARBA" id="ARBA00022519"/>
    </source>
</evidence>
<dbReference type="InterPro" id="IPR010656">
    <property type="entry name" value="DctM"/>
</dbReference>
<evidence type="ECO:0000256" key="7">
    <source>
        <dbReference type="SAM" id="Phobius"/>
    </source>
</evidence>
<keyword evidence="6 7" id="KW-0472">Membrane</keyword>
<evidence type="ECO:0000256" key="6">
    <source>
        <dbReference type="ARBA" id="ARBA00023136"/>
    </source>
</evidence>
<feature type="transmembrane region" description="Helical" evidence="7">
    <location>
        <begin position="12"/>
        <end position="37"/>
    </location>
</feature>
<evidence type="ECO:0000256" key="2">
    <source>
        <dbReference type="ARBA" id="ARBA00022475"/>
    </source>
</evidence>
<gene>
    <name evidence="9" type="ORF">B4O97_05165</name>
</gene>
<feature type="transmembrane region" description="Helical" evidence="7">
    <location>
        <begin position="174"/>
        <end position="195"/>
    </location>
</feature>
<feature type="transmembrane region" description="Helical" evidence="7">
    <location>
        <begin position="57"/>
        <end position="73"/>
    </location>
</feature>
<dbReference type="OrthoDB" id="370245at2"/>
<dbReference type="STRING" id="1963862.B4O97_05165"/>
<feature type="transmembrane region" description="Helical" evidence="7">
    <location>
        <begin position="244"/>
        <end position="260"/>
    </location>
</feature>
<feature type="transmembrane region" description="Helical" evidence="7">
    <location>
        <begin position="362"/>
        <end position="384"/>
    </location>
</feature>
<dbReference type="GO" id="GO:0022857">
    <property type="term" value="F:transmembrane transporter activity"/>
    <property type="evidence" value="ECO:0007669"/>
    <property type="project" value="TreeGrafter"/>
</dbReference>
<dbReference type="RefSeq" id="WP_083048926.1">
    <property type="nucleotide sequence ID" value="NZ_MWQY01000004.1"/>
</dbReference>
<evidence type="ECO:0000259" key="8">
    <source>
        <dbReference type="Pfam" id="PF06808"/>
    </source>
</evidence>
<dbReference type="PANTHER" id="PTHR33362:SF3">
    <property type="entry name" value="SIALIC ACID TRAP TRANSPORTER PERMEASE PROTEIN SIAT"/>
    <property type="match status" value="1"/>
</dbReference>
<dbReference type="NCBIfam" id="TIGR00786">
    <property type="entry name" value="dctM"/>
    <property type="match status" value="1"/>
</dbReference>
<dbReference type="EMBL" id="MWQY01000004">
    <property type="protein sequence ID" value="ORC37017.1"/>
    <property type="molecule type" value="Genomic_DNA"/>
</dbReference>
<evidence type="ECO:0000313" key="10">
    <source>
        <dbReference type="Proteomes" id="UP000192343"/>
    </source>
</evidence>
<name>A0A1Y1S2J5_9SPIO</name>
<organism evidence="9 10">
    <name type="scientific">Marispirochaeta aestuarii</name>
    <dbReference type="NCBI Taxonomy" id="1963862"/>
    <lineage>
        <taxon>Bacteria</taxon>
        <taxon>Pseudomonadati</taxon>
        <taxon>Spirochaetota</taxon>
        <taxon>Spirochaetia</taxon>
        <taxon>Spirochaetales</taxon>
        <taxon>Spirochaetaceae</taxon>
        <taxon>Marispirochaeta</taxon>
    </lineage>
</organism>
<dbReference type="PIRSF" id="PIRSF006066">
    <property type="entry name" value="HI0050"/>
    <property type="match status" value="1"/>
</dbReference>
<evidence type="ECO:0000256" key="4">
    <source>
        <dbReference type="ARBA" id="ARBA00022692"/>
    </source>
</evidence>
<dbReference type="InterPro" id="IPR004681">
    <property type="entry name" value="TRAP_DctM"/>
</dbReference>
<proteinExistence type="predicted"/>
<evidence type="ECO:0000256" key="5">
    <source>
        <dbReference type="ARBA" id="ARBA00022989"/>
    </source>
</evidence>
<dbReference type="GO" id="GO:0005886">
    <property type="term" value="C:plasma membrane"/>
    <property type="evidence" value="ECO:0007669"/>
    <property type="project" value="UniProtKB-SubCell"/>
</dbReference>
<protein>
    <submittedName>
        <fullName evidence="9">ABC transporter permease</fullName>
    </submittedName>
</protein>
<feature type="transmembrane region" description="Helical" evidence="7">
    <location>
        <begin position="216"/>
        <end position="238"/>
    </location>
</feature>
<keyword evidence="4 7" id="KW-0812">Transmembrane</keyword>
<dbReference type="Pfam" id="PF06808">
    <property type="entry name" value="DctM"/>
    <property type="match status" value="1"/>
</dbReference>
<dbReference type="AlphaFoldDB" id="A0A1Y1S2J5"/>
<dbReference type="PANTHER" id="PTHR33362">
    <property type="entry name" value="SIALIC ACID TRAP TRANSPORTER PERMEASE PROTEIN SIAT-RELATED"/>
    <property type="match status" value="1"/>
</dbReference>
<feature type="transmembrane region" description="Helical" evidence="7">
    <location>
        <begin position="396"/>
        <end position="417"/>
    </location>
</feature>
<dbReference type="Proteomes" id="UP000192343">
    <property type="component" value="Unassembled WGS sequence"/>
</dbReference>
<accession>A0A1Y1S2J5</accession>
<feature type="domain" description="TRAP C4-dicarboxylate transport system permease DctM subunit" evidence="8">
    <location>
        <begin position="11"/>
        <end position="418"/>
    </location>
</feature>
<keyword evidence="5 7" id="KW-1133">Transmembrane helix</keyword>
<evidence type="ECO:0000256" key="1">
    <source>
        <dbReference type="ARBA" id="ARBA00004429"/>
    </source>
</evidence>
<keyword evidence="3" id="KW-0997">Cell inner membrane</keyword>
<comment type="caution">
    <text evidence="9">The sequence shown here is derived from an EMBL/GenBank/DDBJ whole genome shotgun (WGS) entry which is preliminary data.</text>
</comment>